<dbReference type="AlphaFoldDB" id="A0A9D4S445"/>
<reference evidence="1" key="2">
    <citation type="submission" date="2020-11" db="EMBL/GenBank/DDBJ databases">
        <authorList>
            <person name="McCartney M.A."/>
            <person name="Auch B."/>
            <person name="Kono T."/>
            <person name="Mallez S."/>
            <person name="Becker A."/>
            <person name="Gohl D.M."/>
            <person name="Silverstein K.A.T."/>
            <person name="Koren S."/>
            <person name="Bechman K.B."/>
            <person name="Herman A."/>
            <person name="Abrahante J.E."/>
            <person name="Garbe J."/>
        </authorList>
    </citation>
    <scope>NUCLEOTIDE SEQUENCE</scope>
    <source>
        <strain evidence="1">Duluth1</strain>
        <tissue evidence="1">Whole animal</tissue>
    </source>
</reference>
<evidence type="ECO:0000313" key="1">
    <source>
        <dbReference type="EMBL" id="KAH3891001.1"/>
    </source>
</evidence>
<organism evidence="1 2">
    <name type="scientific">Dreissena polymorpha</name>
    <name type="common">Zebra mussel</name>
    <name type="synonym">Mytilus polymorpha</name>
    <dbReference type="NCBI Taxonomy" id="45954"/>
    <lineage>
        <taxon>Eukaryota</taxon>
        <taxon>Metazoa</taxon>
        <taxon>Spiralia</taxon>
        <taxon>Lophotrochozoa</taxon>
        <taxon>Mollusca</taxon>
        <taxon>Bivalvia</taxon>
        <taxon>Autobranchia</taxon>
        <taxon>Heteroconchia</taxon>
        <taxon>Euheterodonta</taxon>
        <taxon>Imparidentia</taxon>
        <taxon>Neoheterodontei</taxon>
        <taxon>Myida</taxon>
        <taxon>Dreissenoidea</taxon>
        <taxon>Dreissenidae</taxon>
        <taxon>Dreissena</taxon>
    </lineage>
</organism>
<protein>
    <submittedName>
        <fullName evidence="1">Uncharacterized protein</fullName>
    </submittedName>
</protein>
<evidence type="ECO:0000313" key="2">
    <source>
        <dbReference type="Proteomes" id="UP000828390"/>
    </source>
</evidence>
<accession>A0A9D4S445</accession>
<dbReference type="Proteomes" id="UP000828390">
    <property type="component" value="Unassembled WGS sequence"/>
</dbReference>
<dbReference type="EMBL" id="JAIWYP010000001">
    <property type="protein sequence ID" value="KAH3891001.1"/>
    <property type="molecule type" value="Genomic_DNA"/>
</dbReference>
<keyword evidence="2" id="KW-1185">Reference proteome</keyword>
<gene>
    <name evidence="1" type="ORF">DPMN_015092</name>
</gene>
<reference evidence="1" key="1">
    <citation type="journal article" date="2019" name="bioRxiv">
        <title>The Genome of the Zebra Mussel, Dreissena polymorpha: A Resource for Invasive Species Research.</title>
        <authorList>
            <person name="McCartney M.A."/>
            <person name="Auch B."/>
            <person name="Kono T."/>
            <person name="Mallez S."/>
            <person name="Zhang Y."/>
            <person name="Obille A."/>
            <person name="Becker A."/>
            <person name="Abrahante J.E."/>
            <person name="Garbe J."/>
            <person name="Badalamenti J.P."/>
            <person name="Herman A."/>
            <person name="Mangelson H."/>
            <person name="Liachko I."/>
            <person name="Sullivan S."/>
            <person name="Sone E.D."/>
            <person name="Koren S."/>
            <person name="Silverstein K.A.T."/>
            <person name="Beckman K.B."/>
            <person name="Gohl D.M."/>
        </authorList>
    </citation>
    <scope>NUCLEOTIDE SEQUENCE</scope>
    <source>
        <strain evidence="1">Duluth1</strain>
        <tissue evidence="1">Whole animal</tissue>
    </source>
</reference>
<name>A0A9D4S445_DREPO</name>
<proteinExistence type="predicted"/>
<sequence>MLFEELYDDIRTPCCVVDPPPRTPQSRQHSPCKRGVPGLSPGLAAHFSPTGDNCEQNVSPDTLGSKVKVPFALHLCRITLSLS</sequence>
<comment type="caution">
    <text evidence="1">The sequence shown here is derived from an EMBL/GenBank/DDBJ whole genome shotgun (WGS) entry which is preliminary data.</text>
</comment>